<dbReference type="GeneID" id="92093535"/>
<keyword evidence="3" id="KW-1185">Reference proteome</keyword>
<feature type="region of interest" description="Disordered" evidence="1">
    <location>
        <begin position="76"/>
        <end position="98"/>
    </location>
</feature>
<comment type="caution">
    <text evidence="2">The sequence shown here is derived from an EMBL/GenBank/DDBJ whole genome shotgun (WGS) entry which is preliminary data.</text>
</comment>
<dbReference type="PANTHER" id="PTHR38166">
    <property type="entry name" value="C2H2-TYPE DOMAIN-CONTAINING PROTEIN-RELATED"/>
    <property type="match status" value="1"/>
</dbReference>
<evidence type="ECO:0000313" key="3">
    <source>
        <dbReference type="Proteomes" id="UP001480595"/>
    </source>
</evidence>
<dbReference type="RefSeq" id="XP_066714061.1">
    <property type="nucleotide sequence ID" value="XM_066860472.1"/>
</dbReference>
<dbReference type="EMBL" id="JAQQWL010000009">
    <property type="protein sequence ID" value="KAK8058615.1"/>
    <property type="molecule type" value="Genomic_DNA"/>
</dbReference>
<protein>
    <submittedName>
        <fullName evidence="2">Het and ankyrin domain protein</fullName>
    </submittedName>
</protein>
<evidence type="ECO:0000256" key="1">
    <source>
        <dbReference type="SAM" id="MobiDB-lite"/>
    </source>
</evidence>
<proteinExistence type="predicted"/>
<gene>
    <name evidence="2" type="ORF">PG994_009063</name>
</gene>
<sequence>MVNLQETDLVSDMSNVTRTELACHFYKMNPKQYSSCATRTFQTISSVIQHLHKSHDRKGHHNCDACFQSFPSESALHAHGNSGVCRPTGGVPADELPP</sequence>
<organism evidence="2 3">
    <name type="scientific">Apiospora phragmitis</name>
    <dbReference type="NCBI Taxonomy" id="2905665"/>
    <lineage>
        <taxon>Eukaryota</taxon>
        <taxon>Fungi</taxon>
        <taxon>Dikarya</taxon>
        <taxon>Ascomycota</taxon>
        <taxon>Pezizomycotina</taxon>
        <taxon>Sordariomycetes</taxon>
        <taxon>Xylariomycetidae</taxon>
        <taxon>Amphisphaeriales</taxon>
        <taxon>Apiosporaceae</taxon>
        <taxon>Apiospora</taxon>
    </lineage>
</organism>
<name>A0ABR1UI83_9PEZI</name>
<evidence type="ECO:0000313" key="2">
    <source>
        <dbReference type="EMBL" id="KAK8058615.1"/>
    </source>
</evidence>
<reference evidence="2 3" key="1">
    <citation type="submission" date="2023-01" db="EMBL/GenBank/DDBJ databases">
        <title>Analysis of 21 Apiospora genomes using comparative genomics revels a genus with tremendous synthesis potential of carbohydrate active enzymes and secondary metabolites.</title>
        <authorList>
            <person name="Sorensen T."/>
        </authorList>
    </citation>
    <scope>NUCLEOTIDE SEQUENCE [LARGE SCALE GENOMIC DNA]</scope>
    <source>
        <strain evidence="2 3">CBS 135458</strain>
    </source>
</reference>
<accession>A0ABR1UI83</accession>
<dbReference type="Proteomes" id="UP001480595">
    <property type="component" value="Unassembled WGS sequence"/>
</dbReference>
<dbReference type="PANTHER" id="PTHR38166:SF1">
    <property type="entry name" value="C2H2-TYPE DOMAIN-CONTAINING PROTEIN"/>
    <property type="match status" value="1"/>
</dbReference>